<evidence type="ECO:0000256" key="1">
    <source>
        <dbReference type="SAM" id="MobiDB-lite"/>
    </source>
</evidence>
<keyword evidence="2" id="KW-0472">Membrane</keyword>
<organism evidence="3 4">
    <name type="scientific">Microbacterium maritypicum</name>
    <name type="common">Microbacterium liquefaciens</name>
    <dbReference type="NCBI Taxonomy" id="33918"/>
    <lineage>
        <taxon>Bacteria</taxon>
        <taxon>Bacillati</taxon>
        <taxon>Actinomycetota</taxon>
        <taxon>Actinomycetes</taxon>
        <taxon>Micrococcales</taxon>
        <taxon>Microbacteriaceae</taxon>
        <taxon>Microbacterium</taxon>
    </lineage>
</organism>
<dbReference type="PROSITE" id="PS51257">
    <property type="entry name" value="PROKAR_LIPOPROTEIN"/>
    <property type="match status" value="1"/>
</dbReference>
<protein>
    <recommendedName>
        <fullName evidence="5">DUF3060 domain-containing protein</fullName>
    </recommendedName>
</protein>
<evidence type="ECO:0000256" key="2">
    <source>
        <dbReference type="SAM" id="Phobius"/>
    </source>
</evidence>
<dbReference type="Proteomes" id="UP000317410">
    <property type="component" value="Unassembled WGS sequence"/>
</dbReference>
<evidence type="ECO:0000313" key="3">
    <source>
        <dbReference type="EMBL" id="GEC76368.1"/>
    </source>
</evidence>
<sequence length="180" mass="18326">MDAMRAARRHIAAITPVVIAALLLTGCTVRIIDPSADEVRSPAPQEAGPAPQDETTPRATSSPDEGTEAAPPALSAPNAAERERLIAAATITMTCPSGPLDHDGAVVRVEGSCASLVIDIDAGVVIADDVDELLLRGSGTVVYARTIGTATVSGSANEVYWTGPTPTLEDDGSANSLGRG</sequence>
<dbReference type="AlphaFoldDB" id="A0A4Y4B761"/>
<feature type="compositionally biased region" description="Polar residues" evidence="1">
    <location>
        <begin position="53"/>
        <end position="64"/>
    </location>
</feature>
<feature type="transmembrane region" description="Helical" evidence="2">
    <location>
        <begin position="12"/>
        <end position="32"/>
    </location>
</feature>
<keyword evidence="2" id="KW-1133">Transmembrane helix</keyword>
<comment type="caution">
    <text evidence="3">The sequence shown here is derived from an EMBL/GenBank/DDBJ whole genome shotgun (WGS) entry which is preliminary data.</text>
</comment>
<evidence type="ECO:0000313" key="4">
    <source>
        <dbReference type="Proteomes" id="UP000317410"/>
    </source>
</evidence>
<keyword evidence="2" id="KW-0812">Transmembrane</keyword>
<evidence type="ECO:0008006" key="5">
    <source>
        <dbReference type="Google" id="ProtNLM"/>
    </source>
</evidence>
<dbReference type="EMBL" id="BJNQ01000018">
    <property type="protein sequence ID" value="GEC76368.1"/>
    <property type="molecule type" value="Genomic_DNA"/>
</dbReference>
<accession>A0A4Y4B761</accession>
<reference evidence="3 4" key="1">
    <citation type="submission" date="2019-06" db="EMBL/GenBank/DDBJ databases">
        <title>Whole genome shotgun sequence of Microbacterium liquefaciens NBRC 15037.</title>
        <authorList>
            <person name="Hosoyama A."/>
            <person name="Uohara A."/>
            <person name="Ohji S."/>
            <person name="Ichikawa N."/>
        </authorList>
    </citation>
    <scope>NUCLEOTIDE SEQUENCE [LARGE SCALE GENOMIC DNA]</scope>
    <source>
        <strain evidence="3 4">NBRC 15037</strain>
    </source>
</reference>
<name>A0A4Y4B761_MICMQ</name>
<proteinExistence type="predicted"/>
<feature type="region of interest" description="Disordered" evidence="1">
    <location>
        <begin position="36"/>
        <end position="78"/>
    </location>
</feature>
<gene>
    <name evidence="3" type="ORF">MLI01_25130</name>
</gene>
<feature type="compositionally biased region" description="Low complexity" evidence="1">
    <location>
        <begin position="69"/>
        <end position="78"/>
    </location>
</feature>